<evidence type="ECO:0000313" key="2">
    <source>
        <dbReference type="Proteomes" id="UP000076532"/>
    </source>
</evidence>
<organism evidence="1 2">
    <name type="scientific">Athelia psychrophila</name>
    <dbReference type="NCBI Taxonomy" id="1759441"/>
    <lineage>
        <taxon>Eukaryota</taxon>
        <taxon>Fungi</taxon>
        <taxon>Dikarya</taxon>
        <taxon>Basidiomycota</taxon>
        <taxon>Agaricomycotina</taxon>
        <taxon>Agaricomycetes</taxon>
        <taxon>Agaricomycetidae</taxon>
        <taxon>Atheliales</taxon>
        <taxon>Atheliaceae</taxon>
        <taxon>Athelia</taxon>
    </lineage>
</organism>
<protein>
    <submittedName>
        <fullName evidence="1">Uncharacterized protein</fullName>
    </submittedName>
</protein>
<name>A0A166MSE3_9AGAM</name>
<accession>A0A166MSE3</accession>
<gene>
    <name evidence="1" type="ORF">FIBSPDRAFT_857331</name>
</gene>
<dbReference type="AlphaFoldDB" id="A0A166MSE3"/>
<dbReference type="EMBL" id="KV417527">
    <property type="protein sequence ID" value="KZP24265.1"/>
    <property type="molecule type" value="Genomic_DNA"/>
</dbReference>
<dbReference type="Proteomes" id="UP000076532">
    <property type="component" value="Unassembled WGS sequence"/>
</dbReference>
<reference evidence="1 2" key="1">
    <citation type="journal article" date="2016" name="Mol. Biol. Evol.">
        <title>Comparative Genomics of Early-Diverging Mushroom-Forming Fungi Provides Insights into the Origins of Lignocellulose Decay Capabilities.</title>
        <authorList>
            <person name="Nagy L.G."/>
            <person name="Riley R."/>
            <person name="Tritt A."/>
            <person name="Adam C."/>
            <person name="Daum C."/>
            <person name="Floudas D."/>
            <person name="Sun H."/>
            <person name="Yadav J.S."/>
            <person name="Pangilinan J."/>
            <person name="Larsson K.H."/>
            <person name="Matsuura K."/>
            <person name="Barry K."/>
            <person name="Labutti K."/>
            <person name="Kuo R."/>
            <person name="Ohm R.A."/>
            <person name="Bhattacharya S.S."/>
            <person name="Shirouzu T."/>
            <person name="Yoshinaga Y."/>
            <person name="Martin F.M."/>
            <person name="Grigoriev I.V."/>
            <person name="Hibbett D.S."/>
        </authorList>
    </citation>
    <scope>NUCLEOTIDE SEQUENCE [LARGE SCALE GENOMIC DNA]</scope>
    <source>
        <strain evidence="1 2">CBS 109695</strain>
    </source>
</reference>
<evidence type="ECO:0000313" key="1">
    <source>
        <dbReference type="EMBL" id="KZP24265.1"/>
    </source>
</evidence>
<proteinExistence type="predicted"/>
<sequence>MPGGGGGCRLNELLEPPLHAARSLSYLGHASRAVASDLGLGGLSFRSRQRIL</sequence>
<keyword evidence="2" id="KW-1185">Reference proteome</keyword>